<feature type="region of interest" description="Disordered" evidence="2">
    <location>
        <begin position="805"/>
        <end position="826"/>
    </location>
</feature>
<feature type="compositionally biased region" description="Basic and acidic residues" evidence="2">
    <location>
        <begin position="303"/>
        <end position="316"/>
    </location>
</feature>
<dbReference type="InterPro" id="IPR039586">
    <property type="entry name" value="CFAP46"/>
</dbReference>
<feature type="region of interest" description="Disordered" evidence="2">
    <location>
        <begin position="2170"/>
        <end position="2195"/>
    </location>
</feature>
<feature type="compositionally biased region" description="Basic and acidic residues" evidence="2">
    <location>
        <begin position="2833"/>
        <end position="2875"/>
    </location>
</feature>
<feature type="compositionally biased region" description="Polar residues" evidence="2">
    <location>
        <begin position="2883"/>
        <end position="2892"/>
    </location>
</feature>
<feature type="region of interest" description="Disordered" evidence="2">
    <location>
        <begin position="932"/>
        <end position="972"/>
    </location>
</feature>
<dbReference type="KEGG" id="aplc:110979842"/>
<evidence type="ECO:0000256" key="1">
    <source>
        <dbReference type="SAM" id="Coils"/>
    </source>
</evidence>
<feature type="region of interest" description="Disordered" evidence="2">
    <location>
        <begin position="1228"/>
        <end position="1264"/>
    </location>
</feature>
<dbReference type="OrthoDB" id="68437at2759"/>
<feature type="compositionally biased region" description="Low complexity" evidence="2">
    <location>
        <begin position="1251"/>
        <end position="1260"/>
    </location>
</feature>
<feature type="compositionally biased region" description="Pro residues" evidence="2">
    <location>
        <begin position="1446"/>
        <end position="1455"/>
    </location>
</feature>
<keyword evidence="3" id="KW-1185">Reference proteome</keyword>
<dbReference type="RefSeq" id="XP_022091638.1">
    <property type="nucleotide sequence ID" value="XM_022235946.1"/>
</dbReference>
<dbReference type="GO" id="GO:0060294">
    <property type="term" value="P:cilium movement involved in cell motility"/>
    <property type="evidence" value="ECO:0007669"/>
    <property type="project" value="InterPro"/>
</dbReference>
<dbReference type="Gene3D" id="1.25.40.10">
    <property type="entry name" value="Tetratricopeptide repeat domain"/>
    <property type="match status" value="1"/>
</dbReference>
<dbReference type="SUPFAM" id="SSF48452">
    <property type="entry name" value="TPR-like"/>
    <property type="match status" value="1"/>
</dbReference>
<proteinExistence type="predicted"/>
<accession>A0A8B7YEF7</accession>
<feature type="region of interest" description="Disordered" evidence="2">
    <location>
        <begin position="1564"/>
        <end position="1613"/>
    </location>
</feature>
<dbReference type="InterPro" id="IPR011990">
    <property type="entry name" value="TPR-like_helical_dom_sf"/>
</dbReference>
<feature type="region of interest" description="Disordered" evidence="2">
    <location>
        <begin position="727"/>
        <end position="773"/>
    </location>
</feature>
<feature type="region of interest" description="Disordered" evidence="2">
    <location>
        <begin position="283"/>
        <end position="323"/>
    </location>
</feature>
<dbReference type="Proteomes" id="UP000694845">
    <property type="component" value="Unplaced"/>
</dbReference>
<feature type="compositionally biased region" description="Polar residues" evidence="2">
    <location>
        <begin position="1564"/>
        <end position="1575"/>
    </location>
</feature>
<organism evidence="3 4">
    <name type="scientific">Acanthaster planci</name>
    <name type="common">Crown-of-thorns starfish</name>
    <dbReference type="NCBI Taxonomy" id="133434"/>
    <lineage>
        <taxon>Eukaryota</taxon>
        <taxon>Metazoa</taxon>
        <taxon>Echinodermata</taxon>
        <taxon>Eleutherozoa</taxon>
        <taxon>Asterozoa</taxon>
        <taxon>Asteroidea</taxon>
        <taxon>Valvatacea</taxon>
        <taxon>Valvatida</taxon>
        <taxon>Acanthasteridae</taxon>
        <taxon>Acanthaster</taxon>
    </lineage>
</organism>
<dbReference type="Pfam" id="PF25439">
    <property type="entry name" value="TPR_CFAP46_N"/>
    <property type="match status" value="1"/>
</dbReference>
<feature type="compositionally biased region" description="Low complexity" evidence="2">
    <location>
        <begin position="354"/>
        <end position="363"/>
    </location>
</feature>
<evidence type="ECO:0000313" key="4">
    <source>
        <dbReference type="RefSeq" id="XP_022091638.1"/>
    </source>
</evidence>
<dbReference type="CTD" id="54777"/>
<dbReference type="GO" id="GO:0035082">
    <property type="term" value="P:axoneme assembly"/>
    <property type="evidence" value="ECO:0007669"/>
    <property type="project" value="InterPro"/>
</dbReference>
<dbReference type="InterPro" id="IPR057466">
    <property type="entry name" value="CFAP46_TPR"/>
</dbReference>
<sequence>MDSNIRQLLSAAQQYGVESEGSFLHQAYDQLKIAAETKPTSDGPLPFGQDLYVLCAEIAFQYGLVDITKECLKMFFMKTSPPNQFLCRAYLCQAQLLAPTSAEDSAQLDKAVVYLLKAISFAKENPRYHFLVYNASVLFWQFCRPFLKRGYRQHLSISLHSVVKALDDIDDKDYEWRAQLMIALIECHVDAGRVKEAAEVSKATAEFTKTNVPALYKQVLGLQIRHQLVDHSKLLKDIKHSGDLTAYYKLVKLRVSLEQKEASDLDVQGDKLLRQILMEDDTSRTNSALSGRKTATPVSVSEEVSKQPDTQGREDTSSPASLTSVSKVTVAVGDVTKSLSAGDGSVLPRTNKRAPAVPTPAAAAPTQPETILSCTEPVYAVRSVVSKWRSLPSTPVSKWEKAPLLLELANLCVEYDQPDLVARCVDGMKNAHIKDKGMFLQIEFLECYLMVLKLREKQESYSKHSVEVRIQAINRLTEALMNATRYGDPNIIQAGCVTQWNLCLPLLQTNLREHCRKPLTLVAEALESIQSLLVLLRCQIHTELAKCEEDEEQIQVAMEHLKKALSLDDGGQYHERLETALHRLQLRAELYKPPASMEDQAAMIIEQARKSAESGTVRMKRSLLVKAGQALSPDAFLLVLESENEIKGGGGKGYQTIINQLGNRARHFQKCIKKCGGHIKRLGSERDRERARLWADLAKVARKQEVWDVCRVAARFTLLYDDDRWHMVRPSTGRSDTRNESITSGQPEQVETPTKSRKTGSEPPPHEVPTVTHSDKDLIRTLAEIHFLNAESLIHLLRSEGVSLNNEPVPPEDKSKHPKGYVPTKPEDDPDWITYRDWIKDLSDSITKGFLRASELGVQLNEPWVVCSAATYLWNYNNHLLSGDRHRELVACYGSLLQDLKHVGHAGETTMLVNLCSALAYGLVQPWIPKSPAREVAPPPSPSPKGRGEKESPRKAKSVTSHTSAKTKSLTVDPDGLDDIKKALEVCEYAMEVTNGTRPMDIVPISVRHPLIIIWTRVKQLLGQQVAKSLGTEDENNFEGQRPLTRALVALEMKALNGNGLTDFKETPPLAEICNMVEECAWEDVLVELQVWTRLAELALSSRDHQLVMRATGKALEFSKGGIKSKKMDGHKTMVYNEMLSYSSRILGQSLIFNMQGKNAIRRSALDAFLNAARYGQKARNYGLVITAARLYWNGCLPLVNEPMERQLLKQPIMIVLDCVTATANKNMKKEEGTTVSNAAPPAGPTAKGNTSSPSPTSSPIAGILSDPEDDLTLRAALYGVMFQAYVDQGEWEEALAAMDKAVADMPRTKHRLLIFKHRLMVKAKLGRDVSVDIAKFKDESEDYLSTMWHKVALCSRDQREQLTSYKNAIEVLQASASDWQKVEYLMEFAEWLYINEFPLMDCLDQLEWAADILLNMKIETRAKVTEQATGKSKKKKGKKSAEPAPQSPAAPRSPTPTETKTATEGATDSEGEESKAARFIPIKKQSVIGLSASNLNLSAAELTSVKQLEHLVRIHTMLAKMAGWGSPMHKTYCLLAWGFLIRIWQVSLSSAGQVAKEMAKVSISNEQQGNQKNSAKGKPKKDGGSKGGKEQDTPREKPKRKGPLDAVPQHPEDWAMYDVPDEMREAFKEDHTGEGINKDSITKPTLTLYYLDCLVSELRGIGYSHLTFPALVFGEVVARDIVESNVTGNTYRLLSAEICLELNLTSAAKFHEASAGALGVSEDDLAKCREETARFKERQNQVRVEAQRARELQRLMTADEKLKKKPSRIIIPADQKTDIIESVLGLSKPLSGMTYRQAWTQQAEILTKQGYYQAARQLLSEAHLSTKAFDDRHTEVHILQNLAKLACQEANYGQAINLLKEAQKFDGNESFWLDTTVLLVDATLGDLEDRERNNKARAIILKALASYSEIASQRPNKKDMMTYIKATLDAKFASVQISQVLEESKDTMKPKAHRELQAACQRLQRSAEDFVRADYKREAAQVMQQHASILRLFACDSDDKEIQHSFLLQAQSIMQKGVQMMDHLLQDVCTLSAVQEMRSISLPLQRESCILKISYAELLIDMFVIYAEEQRQHQQVEAQKGEVEKLVEDFISATPVLTDIDKQWQKMASTFATGALSVLQSAHTLAGSIGQLKAKTLYNMGRCLRMLASSRGASPPSQWDLQYMNLTAGSGVGQGSQPVKNTEETEDGEEMHDGKDLDVSASQLIKYSSVAVNIKANQTSSELYLAQASEVLTQSVQLALQKGDRNLVAAGCLELVESCGQYDSAMTSQYLALYQSCMSSKCLEDLLLRAQRDPSTSKQAALLQQRQRLETDAATTNMGHGSLAKVVNENLQESSEAWKRIAVSPQHMDLIKEMPTNFNLVILQHSEDKSTLYGAILDRPKPAGGKEGGKPSKGSQSTASRAKVTRTLVEPHTLESLHRRFRQHKQDVMATLLKAEYQRSQQAQRQKMLENISDDMKEDIKDWSGDIEKAEDKLQEQFLELLRELEEYLKPILSYLDPAIRALETPGPAPTSRSDPATSATPEECVILLADKWLLEMPLEALTIFSSPAITSLSRDFSLQMLYHRIHKEPEEEVMSDDKKKKEAAKIKAAKDKAKGVKMVPIDRPVPPSCLPIDTHSFKYVVDPHYDCPGEEVSHPVYELQEALKLYNNQFSARWEGITGSDHVPSVGEWEEQFRECAAFIFYGLEKFFSHVPPQKLAPMNLTECQLVMILDLVQTSQSFMRQSKIDVQKSKNELSLEKSVETAMLLSLSGAGCIIENQWHCTKQQNANKFQTILKALLEIGRTTGQTVRRMFIPTWKQEGEEEEEGEGADDKNDGKTSVASQPQKANGSDSKGDKSKNAKAKGDEGGKSAKVKGEEGKSAKTKGKKEDKKESQVAEVKGQGSLTSVTSKEQLAGGEELELINRHWFNCVCYGLPNLMVTQVN</sequence>
<feature type="region of interest" description="Disordered" evidence="2">
    <location>
        <begin position="341"/>
        <end position="363"/>
    </location>
</feature>
<evidence type="ECO:0000313" key="3">
    <source>
        <dbReference type="Proteomes" id="UP000694845"/>
    </source>
</evidence>
<dbReference type="GeneID" id="110979842"/>
<keyword evidence="1" id="KW-0175">Coiled coil</keyword>
<feature type="compositionally biased region" description="Polar residues" evidence="2">
    <location>
        <begin position="740"/>
        <end position="753"/>
    </location>
</feature>
<feature type="coiled-coil region" evidence="1">
    <location>
        <begin position="2454"/>
        <end position="2488"/>
    </location>
</feature>
<dbReference type="PANTHER" id="PTHR15977:SF15">
    <property type="entry name" value="CILIA- AND FLAGELLA-ASSOCIATED PROTEIN 46"/>
    <property type="match status" value="1"/>
</dbReference>
<feature type="compositionally biased region" description="Polar residues" evidence="2">
    <location>
        <begin position="2818"/>
        <end position="2832"/>
    </location>
</feature>
<dbReference type="PANTHER" id="PTHR15977">
    <property type="entry name" value="CILIA- AND FLAGELLA-ASSOCIATED PROTEIN 46"/>
    <property type="match status" value="1"/>
</dbReference>
<feature type="region of interest" description="Disordered" evidence="2">
    <location>
        <begin position="1426"/>
        <end position="1476"/>
    </location>
</feature>
<feature type="compositionally biased region" description="Polar residues" evidence="2">
    <location>
        <begin position="958"/>
        <end position="970"/>
    </location>
</feature>
<evidence type="ECO:0000256" key="2">
    <source>
        <dbReference type="SAM" id="MobiDB-lite"/>
    </source>
</evidence>
<feature type="compositionally biased region" description="Basic and acidic residues" evidence="2">
    <location>
        <begin position="1581"/>
        <end position="1597"/>
    </location>
</feature>
<gene>
    <name evidence="4" type="primary">LOC110979842</name>
</gene>
<name>A0A8B7YEF7_ACAPL</name>
<feature type="region of interest" description="Disordered" evidence="2">
    <location>
        <begin position="2377"/>
        <end position="2409"/>
    </location>
</feature>
<feature type="region of interest" description="Disordered" evidence="2">
    <location>
        <begin position="2796"/>
        <end position="2893"/>
    </location>
</feature>
<protein>
    <submittedName>
        <fullName evidence="4">Cilia- and flagella-associated protein 46-like isoform X1</fullName>
    </submittedName>
</protein>
<reference evidence="4" key="1">
    <citation type="submission" date="2025-08" db="UniProtKB">
        <authorList>
            <consortium name="RefSeq"/>
        </authorList>
    </citation>
    <scope>IDENTIFICATION</scope>
</reference>